<evidence type="ECO:0000256" key="1">
    <source>
        <dbReference type="SAM" id="MobiDB-lite"/>
    </source>
</evidence>
<feature type="non-terminal residue" evidence="2">
    <location>
        <position position="1"/>
    </location>
</feature>
<protein>
    <submittedName>
        <fullName evidence="2">Uncharacterized protein</fullName>
    </submittedName>
</protein>
<keyword evidence="3" id="KW-1185">Reference proteome</keyword>
<dbReference type="Proteomes" id="UP000800038">
    <property type="component" value="Unassembled WGS sequence"/>
</dbReference>
<sequence length="74" mass="8250">LNHSASSTHKRLTVDTPTREVSGRYICAKNKLRIQANAGLQCVSNASRYNRTNVSRRPIRTTTNVGTTNRQGNH</sequence>
<evidence type="ECO:0000313" key="2">
    <source>
        <dbReference type="EMBL" id="KAF1937134.1"/>
    </source>
</evidence>
<dbReference type="EMBL" id="ML976153">
    <property type="protein sequence ID" value="KAF1937134.1"/>
    <property type="molecule type" value="Genomic_DNA"/>
</dbReference>
<name>A0A6A5SC44_9PLEO</name>
<feature type="region of interest" description="Disordered" evidence="1">
    <location>
        <begin position="51"/>
        <end position="74"/>
    </location>
</feature>
<dbReference type="AlphaFoldDB" id="A0A6A5SC44"/>
<organism evidence="2 3">
    <name type="scientific">Clathrospora elynae</name>
    <dbReference type="NCBI Taxonomy" id="706981"/>
    <lineage>
        <taxon>Eukaryota</taxon>
        <taxon>Fungi</taxon>
        <taxon>Dikarya</taxon>
        <taxon>Ascomycota</taxon>
        <taxon>Pezizomycotina</taxon>
        <taxon>Dothideomycetes</taxon>
        <taxon>Pleosporomycetidae</taxon>
        <taxon>Pleosporales</taxon>
        <taxon>Diademaceae</taxon>
        <taxon>Clathrospora</taxon>
    </lineage>
</organism>
<gene>
    <name evidence="2" type="ORF">EJ02DRAFT_458992</name>
</gene>
<accession>A0A6A5SC44</accession>
<dbReference type="OrthoDB" id="3786303at2759"/>
<proteinExistence type="predicted"/>
<reference evidence="2" key="1">
    <citation type="journal article" date="2020" name="Stud. Mycol.">
        <title>101 Dothideomycetes genomes: a test case for predicting lifestyles and emergence of pathogens.</title>
        <authorList>
            <person name="Haridas S."/>
            <person name="Albert R."/>
            <person name="Binder M."/>
            <person name="Bloem J."/>
            <person name="Labutti K."/>
            <person name="Salamov A."/>
            <person name="Andreopoulos B."/>
            <person name="Baker S."/>
            <person name="Barry K."/>
            <person name="Bills G."/>
            <person name="Bluhm B."/>
            <person name="Cannon C."/>
            <person name="Castanera R."/>
            <person name="Culley D."/>
            <person name="Daum C."/>
            <person name="Ezra D."/>
            <person name="Gonzalez J."/>
            <person name="Henrissat B."/>
            <person name="Kuo A."/>
            <person name="Liang C."/>
            <person name="Lipzen A."/>
            <person name="Lutzoni F."/>
            <person name="Magnuson J."/>
            <person name="Mondo S."/>
            <person name="Nolan M."/>
            <person name="Ohm R."/>
            <person name="Pangilinan J."/>
            <person name="Park H.-J."/>
            <person name="Ramirez L."/>
            <person name="Alfaro M."/>
            <person name="Sun H."/>
            <person name="Tritt A."/>
            <person name="Yoshinaga Y."/>
            <person name="Zwiers L.-H."/>
            <person name="Turgeon B."/>
            <person name="Goodwin S."/>
            <person name="Spatafora J."/>
            <person name="Crous P."/>
            <person name="Grigoriev I."/>
        </authorList>
    </citation>
    <scope>NUCLEOTIDE SEQUENCE</scope>
    <source>
        <strain evidence="2">CBS 161.51</strain>
    </source>
</reference>
<evidence type="ECO:0000313" key="3">
    <source>
        <dbReference type="Proteomes" id="UP000800038"/>
    </source>
</evidence>